<dbReference type="PANTHER" id="PTHR33627">
    <property type="entry name" value="TRANSPOSASE"/>
    <property type="match status" value="1"/>
</dbReference>
<accession>A0A225CZF0</accession>
<organism evidence="2 3">
    <name type="scientific">Fimbriiglobus ruber</name>
    <dbReference type="NCBI Taxonomy" id="1908690"/>
    <lineage>
        <taxon>Bacteria</taxon>
        <taxon>Pseudomonadati</taxon>
        <taxon>Planctomycetota</taxon>
        <taxon>Planctomycetia</taxon>
        <taxon>Gemmatales</taxon>
        <taxon>Gemmataceae</taxon>
        <taxon>Fimbriiglobus</taxon>
    </lineage>
</organism>
<proteinExistence type="predicted"/>
<evidence type="ECO:0000259" key="1">
    <source>
        <dbReference type="Pfam" id="PF13546"/>
    </source>
</evidence>
<dbReference type="OrthoDB" id="292204at2"/>
<evidence type="ECO:0000313" key="3">
    <source>
        <dbReference type="Proteomes" id="UP000214646"/>
    </source>
</evidence>
<dbReference type="AlphaFoldDB" id="A0A225CZF0"/>
<comment type="caution">
    <text evidence="2">The sequence shown here is derived from an EMBL/GenBank/DDBJ whole genome shotgun (WGS) entry which is preliminary data.</text>
</comment>
<feature type="domain" description="Transposase IS701-like DDE" evidence="1">
    <location>
        <begin position="2"/>
        <end position="121"/>
    </location>
</feature>
<name>A0A225CZF0_9BACT</name>
<dbReference type="PANTHER" id="PTHR33627:SF1">
    <property type="entry name" value="TRANSPOSASE"/>
    <property type="match status" value="1"/>
</dbReference>
<dbReference type="InterPro" id="IPR012337">
    <property type="entry name" value="RNaseH-like_sf"/>
</dbReference>
<dbReference type="Proteomes" id="UP000214646">
    <property type="component" value="Unassembled WGS sequence"/>
</dbReference>
<dbReference type="EMBL" id="NIDE01000020">
    <property type="protein sequence ID" value="OWK34632.1"/>
    <property type="molecule type" value="Genomic_DNA"/>
</dbReference>
<keyword evidence="3" id="KW-1185">Reference proteome</keyword>
<protein>
    <submittedName>
        <fullName evidence="2">Mobile element protein</fullName>
    </submittedName>
</protein>
<dbReference type="InterPro" id="IPR038721">
    <property type="entry name" value="IS701-like_DDE_dom"/>
</dbReference>
<gene>
    <name evidence="2" type="ORF">FRUB_10603</name>
</gene>
<dbReference type="SUPFAM" id="SSF53098">
    <property type="entry name" value="Ribonuclease H-like"/>
    <property type="match status" value="1"/>
</dbReference>
<evidence type="ECO:0000313" key="2">
    <source>
        <dbReference type="EMBL" id="OWK34632.1"/>
    </source>
</evidence>
<dbReference type="InterPro" id="IPR039365">
    <property type="entry name" value="IS701-like"/>
</dbReference>
<reference evidence="3" key="1">
    <citation type="submission" date="2017-06" db="EMBL/GenBank/DDBJ databases">
        <title>Genome analysis of Fimbriiglobus ruber SP5, the first member of the order Planctomycetales with confirmed chitinolytic capability.</title>
        <authorList>
            <person name="Ravin N.V."/>
            <person name="Rakitin A.L."/>
            <person name="Ivanova A.A."/>
            <person name="Beletsky A.V."/>
            <person name="Kulichevskaya I.S."/>
            <person name="Mardanov A.V."/>
            <person name="Dedysh S.N."/>
        </authorList>
    </citation>
    <scope>NUCLEOTIDE SEQUENCE [LARGE SCALE GENOMIC DNA]</scope>
    <source>
        <strain evidence="3">SP5</strain>
    </source>
</reference>
<sequence length="319" mass="37033">MVFRTKPEIALALVDRARANGVRVRAWTCDELYGRSSAFLDGLDQRGQVFVAEVPTNFHGWMTKPRVLRKGPTRPRRGRPKTYPRLAAKASSCEVGNLLRYSPVFRRQAWRRYRVKDTTRGPEVWEVKWAAFGRKADDGLPSRRQCLMVIRNVVTGDVKYFVSNRVPGDPGISLRFLLRVAVSRWSVEDCFRQAKEELGLDHYEVRGWRCVHRHFYLTQLSQLFCARLRQTFAAQNARDDSLEPLSVEAVRRAVNAWLQATTTPTSKTERLQKELNEQRYYEKRRKQACLSHTKTRKKRLKELGIDPDRIRSCLPPSDG</sequence>
<dbReference type="Pfam" id="PF13546">
    <property type="entry name" value="DDE_5"/>
    <property type="match status" value="1"/>
</dbReference>